<reference evidence="1 2" key="1">
    <citation type="journal article" date="2011" name="Stand. Genomic Sci.">
        <title>High quality draft genome sequence of Segniliparus rugosus CDC 945(T)= (ATCC BAA-974(T)).</title>
        <authorList>
            <person name="Earl A.M."/>
            <person name="Desjardins C.A."/>
            <person name="Fitzgerald M.G."/>
            <person name="Arachchi H.M."/>
            <person name="Zeng Q."/>
            <person name="Mehta T."/>
            <person name="Griggs A."/>
            <person name="Birren B.W."/>
            <person name="Toney N.C."/>
            <person name="Carr J."/>
            <person name="Posey J."/>
            <person name="Butler W.R."/>
        </authorList>
    </citation>
    <scope>NUCLEOTIDE SEQUENCE [LARGE SCALE GENOMIC DNA]</scope>
    <source>
        <strain evidence="2">ATCC BAA-974 / DSM 45345 / CCUG 50838 / CIP 108380 / JCM 13579 / CDC 945</strain>
    </source>
</reference>
<evidence type="ECO:0000313" key="2">
    <source>
        <dbReference type="Proteomes" id="UP000004816"/>
    </source>
</evidence>
<gene>
    <name evidence="1" type="ORF">HMPREF9336_04067</name>
</gene>
<evidence type="ECO:0000313" key="1">
    <source>
        <dbReference type="EMBL" id="ERG69371.1"/>
    </source>
</evidence>
<keyword evidence="2" id="KW-1185">Reference proteome</keyword>
<dbReference type="HOGENOM" id="CLU_2036422_0_0_11"/>
<comment type="caution">
    <text evidence="1">The sequence shown here is derived from an EMBL/GenBank/DDBJ whole genome shotgun (WGS) entry which is preliminary data.</text>
</comment>
<name>U1LN52_SEGRC</name>
<dbReference type="RefSeq" id="WP_021029866.1">
    <property type="nucleotide sequence ID" value="NZ_KI391953.1"/>
</dbReference>
<proteinExistence type="predicted"/>
<dbReference type="Proteomes" id="UP000004816">
    <property type="component" value="Unassembled WGS sequence"/>
</dbReference>
<dbReference type="AlphaFoldDB" id="U1LN52"/>
<sequence length="121" mass="13052">MADIEEIGIAVAEGLSTAIDTAVDDGLRIAGEKVREVCNKVENTGKGIQGCAHNGDNHLQKEWFGLIGNYVVDPLNHYMIDPVETVIDKVGGLLTDAGKMMHRTVDKILNIDADNAAKLHD</sequence>
<dbReference type="EMBL" id="ACZI02000001">
    <property type="protein sequence ID" value="ERG69371.1"/>
    <property type="molecule type" value="Genomic_DNA"/>
</dbReference>
<organism evidence="1 2">
    <name type="scientific">Segniliparus rugosus (strain ATCC BAA-974 / DSM 45345 / CCUG 50838 / CIP 108380 / JCM 13579 / CDC 945)</name>
    <dbReference type="NCBI Taxonomy" id="679197"/>
    <lineage>
        <taxon>Bacteria</taxon>
        <taxon>Bacillati</taxon>
        <taxon>Actinomycetota</taxon>
        <taxon>Actinomycetes</taxon>
        <taxon>Mycobacteriales</taxon>
        <taxon>Segniliparaceae</taxon>
        <taxon>Segniliparus</taxon>
    </lineage>
</organism>
<accession>U1LN52</accession>
<protein>
    <submittedName>
        <fullName evidence="1">Uncharacterized protein</fullName>
    </submittedName>
</protein>